<dbReference type="InterPro" id="IPR037960">
    <property type="entry name" value="SPRY/PRY_RFPL"/>
</dbReference>
<keyword evidence="1" id="KW-0479">Metal-binding</keyword>
<keyword evidence="3" id="KW-0862">Zinc</keyword>
<accession>A0A8C5WBV9</accession>
<dbReference type="Gene3D" id="2.60.120.920">
    <property type="match status" value="1"/>
</dbReference>
<dbReference type="InterPro" id="IPR022723">
    <property type="entry name" value="RDM_domain_RFPL"/>
</dbReference>
<dbReference type="Pfam" id="PF00622">
    <property type="entry name" value="SPRY"/>
    <property type="match status" value="1"/>
</dbReference>
<dbReference type="PRINTS" id="PR01407">
    <property type="entry name" value="BUTYPHLNCDUF"/>
</dbReference>
<reference evidence="5" key="3">
    <citation type="submission" date="2025-09" db="UniProtKB">
        <authorList>
            <consortium name="Ensembl"/>
        </authorList>
    </citation>
    <scope>IDENTIFICATION</scope>
</reference>
<sequence length="278" mass="30895">MCIFPQTVAMAQQFKEASTCVLCLSYLEKPVRLSCGFICCVSCPSCPLATQKNDIRPSYQLGKLVSTIKELEPQLRAVLYQNPRMLKFQVDMTLDIDTANNGLIISDDLRSVRCGPLRQNRRERAERFKRVTCVLGAPRFTSGRHYWEVDVGTSKEWDLGVCKESVDRQGPVLLSSALGFWTVGLRKEVLLAASTVPLTAPLVSPRLRRVGIFLDMDIGTISFYNVSDGSHVFTFTKVSVAEPLRAFFSPAYSVNDDQSLLTICPMTNLGTARSPNPS</sequence>
<keyword evidence="6" id="KW-1185">Reference proteome</keyword>
<dbReference type="GeneTree" id="ENSGT00940000163187"/>
<reference evidence="5" key="1">
    <citation type="submission" date="2016-12" db="EMBL/GenBank/DDBJ databases">
        <title>Mouse lemur reference genome and diversity panel.</title>
        <authorList>
            <person name="Harris R."/>
            <person name="Larsen P."/>
            <person name="Liu Y."/>
            <person name="Hughes D.S."/>
            <person name="Murali S."/>
            <person name="Raveendran M."/>
            <person name="Korchina V."/>
            <person name="Wang M."/>
            <person name="Jhangiani S."/>
            <person name="Bandaranaike D."/>
            <person name="Bellair M."/>
            <person name="Blankenburg K."/>
            <person name="Chao H."/>
            <person name="Dahdouli M."/>
            <person name="Dinh H."/>
            <person name="Doddapaneni H."/>
            <person name="English A."/>
            <person name="Firestine M."/>
            <person name="Gnanaolivu R."/>
            <person name="Gross S."/>
            <person name="Hernandez B."/>
            <person name="Javaid M."/>
            <person name="Jayaseelan J."/>
            <person name="Jones J."/>
            <person name="Khan Z."/>
            <person name="Kovar C."/>
            <person name="Kurapati P."/>
            <person name="Le B."/>
            <person name="Lee S."/>
            <person name="Li M."/>
            <person name="Mathew T."/>
            <person name="Narasimhan A."/>
            <person name="Ngo D."/>
            <person name="Nguyen L."/>
            <person name="Okwuonu G."/>
            <person name="Ongeri F."/>
            <person name="Osuji N."/>
            <person name="Pu L.-L."/>
            <person name="Puazo M."/>
            <person name="Quiroz J."/>
            <person name="Raj R."/>
            <person name="Rajbhandari K."/>
            <person name="Reid J.G."/>
            <person name="Santibanez J."/>
            <person name="Sexton D."/>
            <person name="Skinner E."/>
            <person name="Vee V."/>
            <person name="Weissenberger G."/>
            <person name="Wu Y."/>
            <person name="Xin Y."/>
            <person name="Han Y."/>
            <person name="Campbell C."/>
            <person name="Brown A."/>
            <person name="Sullivan B."/>
            <person name="Shelton J."/>
            <person name="Brown S."/>
            <person name="Dudchenko O."/>
            <person name="Machol I."/>
            <person name="Durand N."/>
            <person name="Shamim M."/>
            <person name="Lieberman A."/>
            <person name="Muzny D.M."/>
            <person name="Richards S."/>
            <person name="Yoder A."/>
            <person name="Worley K.C."/>
            <person name="Rogers J."/>
            <person name="Gibbs R.A."/>
        </authorList>
    </citation>
    <scope>NUCLEOTIDE SEQUENCE [LARGE SCALE GENOMIC DNA]</scope>
</reference>
<proteinExistence type="predicted"/>
<dbReference type="PANTHER" id="PTHR24103">
    <property type="entry name" value="E3 UBIQUITIN-PROTEIN LIGASE TRIM"/>
    <property type="match status" value="1"/>
</dbReference>
<evidence type="ECO:0000256" key="3">
    <source>
        <dbReference type="ARBA" id="ARBA00022833"/>
    </source>
</evidence>
<dbReference type="InterPro" id="IPR001870">
    <property type="entry name" value="B30.2/SPRY"/>
</dbReference>
<dbReference type="FunFam" id="2.60.120.920:FF:000040">
    <property type="entry name" value="Ret finger protein-like 4A"/>
    <property type="match status" value="1"/>
</dbReference>
<dbReference type="InterPro" id="IPR043136">
    <property type="entry name" value="B30.2/SPRY_sf"/>
</dbReference>
<dbReference type="AlphaFoldDB" id="A0A8C5WBV9"/>
<dbReference type="InterPro" id="IPR050143">
    <property type="entry name" value="TRIM/RBCC"/>
</dbReference>
<feature type="domain" description="B30.2/SPRY" evidence="4">
    <location>
        <begin position="72"/>
        <end position="270"/>
    </location>
</feature>
<reference evidence="5" key="2">
    <citation type="submission" date="2025-08" db="UniProtKB">
        <authorList>
            <consortium name="Ensembl"/>
        </authorList>
    </citation>
    <scope>IDENTIFICATION</scope>
</reference>
<evidence type="ECO:0000256" key="1">
    <source>
        <dbReference type="ARBA" id="ARBA00022723"/>
    </source>
</evidence>
<protein>
    <recommendedName>
        <fullName evidence="4">B30.2/SPRY domain-containing protein</fullName>
    </recommendedName>
</protein>
<dbReference type="InterPro" id="IPR003877">
    <property type="entry name" value="SPRY_dom"/>
</dbReference>
<organism evidence="5 6">
    <name type="scientific">Microcebus murinus</name>
    <name type="common">Gray mouse lemur</name>
    <name type="synonym">Lemur murinus</name>
    <dbReference type="NCBI Taxonomy" id="30608"/>
    <lineage>
        <taxon>Eukaryota</taxon>
        <taxon>Metazoa</taxon>
        <taxon>Chordata</taxon>
        <taxon>Craniata</taxon>
        <taxon>Vertebrata</taxon>
        <taxon>Euteleostomi</taxon>
        <taxon>Mammalia</taxon>
        <taxon>Eutheria</taxon>
        <taxon>Euarchontoglires</taxon>
        <taxon>Primates</taxon>
        <taxon>Strepsirrhini</taxon>
        <taxon>Lemuriformes</taxon>
        <taxon>Cheirogaleidae</taxon>
        <taxon>Microcebus</taxon>
    </lineage>
</organism>
<dbReference type="Proteomes" id="UP000694394">
    <property type="component" value="Chromosome 21"/>
</dbReference>
<dbReference type="InterPro" id="IPR006574">
    <property type="entry name" value="PRY"/>
</dbReference>
<dbReference type="GO" id="GO:0005737">
    <property type="term" value="C:cytoplasm"/>
    <property type="evidence" value="ECO:0007669"/>
    <property type="project" value="UniProtKB-ARBA"/>
</dbReference>
<dbReference type="SMART" id="SM00449">
    <property type="entry name" value="SPRY"/>
    <property type="match status" value="1"/>
</dbReference>
<dbReference type="Gene3D" id="3.30.40.10">
    <property type="entry name" value="Zinc/RING finger domain, C3HC4 (zinc finger)"/>
    <property type="match status" value="1"/>
</dbReference>
<name>A0A8C5WBV9_MICMU</name>
<evidence type="ECO:0000313" key="5">
    <source>
        <dbReference type="Ensembl" id="ENSMICP00000037452.2"/>
    </source>
</evidence>
<keyword evidence="2" id="KW-0863">Zinc-finger</keyword>
<dbReference type="EMBL" id="ABDC03024599">
    <property type="status" value="NOT_ANNOTATED_CDS"/>
    <property type="molecule type" value="Genomic_DNA"/>
</dbReference>
<dbReference type="Pfam" id="PF11002">
    <property type="entry name" value="RDM"/>
    <property type="match status" value="1"/>
</dbReference>
<dbReference type="CDD" id="cd15821">
    <property type="entry name" value="SPRY_PRY_RFPL"/>
    <property type="match status" value="1"/>
</dbReference>
<dbReference type="PROSITE" id="PS50188">
    <property type="entry name" value="B302_SPRY"/>
    <property type="match status" value="1"/>
</dbReference>
<dbReference type="Ensembl" id="ENSMICT00000047897.2">
    <property type="protein sequence ID" value="ENSMICP00000037452.2"/>
    <property type="gene ID" value="ENSMICG00000026853.2"/>
</dbReference>
<dbReference type="InterPro" id="IPR003879">
    <property type="entry name" value="Butyrophylin_SPRY"/>
</dbReference>
<evidence type="ECO:0000313" key="6">
    <source>
        <dbReference type="Proteomes" id="UP000694394"/>
    </source>
</evidence>
<evidence type="ECO:0000256" key="2">
    <source>
        <dbReference type="ARBA" id="ARBA00022771"/>
    </source>
</evidence>
<evidence type="ECO:0000259" key="4">
    <source>
        <dbReference type="PROSITE" id="PS50188"/>
    </source>
</evidence>
<gene>
    <name evidence="5" type="primary">LOC105866987</name>
</gene>
<dbReference type="SUPFAM" id="SSF57850">
    <property type="entry name" value="RING/U-box"/>
    <property type="match status" value="1"/>
</dbReference>
<dbReference type="GO" id="GO:0008270">
    <property type="term" value="F:zinc ion binding"/>
    <property type="evidence" value="ECO:0007669"/>
    <property type="project" value="UniProtKB-KW"/>
</dbReference>
<dbReference type="SUPFAM" id="SSF49899">
    <property type="entry name" value="Concanavalin A-like lectins/glucanases"/>
    <property type="match status" value="1"/>
</dbReference>
<dbReference type="InterPro" id="IPR013320">
    <property type="entry name" value="ConA-like_dom_sf"/>
</dbReference>
<dbReference type="SMART" id="SM00589">
    <property type="entry name" value="PRY"/>
    <property type="match status" value="1"/>
</dbReference>
<dbReference type="Pfam" id="PF13765">
    <property type="entry name" value="PRY"/>
    <property type="match status" value="1"/>
</dbReference>
<dbReference type="InterPro" id="IPR013083">
    <property type="entry name" value="Znf_RING/FYVE/PHD"/>
</dbReference>